<feature type="compositionally biased region" description="Low complexity" evidence="5">
    <location>
        <begin position="19"/>
        <end position="28"/>
    </location>
</feature>
<evidence type="ECO:0000256" key="3">
    <source>
        <dbReference type="HAMAP-Rule" id="MF_01151"/>
    </source>
</evidence>
<dbReference type="Gene3D" id="3.90.20.20">
    <property type="match status" value="1"/>
</dbReference>
<comment type="function">
    <text evidence="3">Participates actively in the response to hyperosmotic and heat shock by preventing the aggregation of stress-denatured proteins, in association with DnaK and GrpE. It is the nucleotide exchange factor for DnaK and may function as a thermosensor. Unfolded proteins bind initially to DnaJ; upon interaction with the DnaJ-bound protein, DnaK hydrolyzes its bound ATP, resulting in the formation of a stable complex. GrpE releases ADP from DnaK; ATP binding to DnaK triggers the release of the substrate protein, thus completing the reaction cycle. Several rounds of ATP-dependent interactions between DnaJ, DnaK and GrpE are required for fully efficient folding.</text>
</comment>
<dbReference type="PANTHER" id="PTHR21237:SF23">
    <property type="entry name" value="GRPE PROTEIN HOMOLOG, MITOCHONDRIAL"/>
    <property type="match status" value="1"/>
</dbReference>
<dbReference type="SUPFAM" id="SSF51064">
    <property type="entry name" value="Head domain of nucleotide exchange factor GrpE"/>
    <property type="match status" value="1"/>
</dbReference>
<evidence type="ECO:0000313" key="7">
    <source>
        <dbReference type="Proteomes" id="UP001320603"/>
    </source>
</evidence>
<comment type="subcellular location">
    <subcellularLocation>
        <location evidence="3">Cytoplasm</location>
    </subcellularLocation>
</comment>
<dbReference type="PRINTS" id="PR00773">
    <property type="entry name" value="GRPEPROTEIN"/>
</dbReference>
<keyword evidence="7" id="KW-1185">Reference proteome</keyword>
<organism evidence="6 7">
    <name type="scientific">Parabacteroides absconsus</name>
    <dbReference type="NCBI Taxonomy" id="2951805"/>
    <lineage>
        <taxon>Bacteria</taxon>
        <taxon>Pseudomonadati</taxon>
        <taxon>Bacteroidota</taxon>
        <taxon>Bacteroidia</taxon>
        <taxon>Bacteroidales</taxon>
        <taxon>Tannerellaceae</taxon>
        <taxon>Parabacteroides</taxon>
    </lineage>
</organism>
<name>A0ABZ2IM52_9BACT</name>
<gene>
    <name evidence="3" type="primary">grpE</name>
    <name evidence="6" type="ORF">NEE14_000320</name>
</gene>
<dbReference type="RefSeq" id="WP_251966284.1">
    <property type="nucleotide sequence ID" value="NZ_CP146284.1"/>
</dbReference>
<reference evidence="6 7" key="1">
    <citation type="submission" date="2024-02" db="EMBL/GenBank/DDBJ databases">
        <title>Whole genome sequencing of Parabacteroides sp. AD58.</title>
        <authorList>
            <person name="Chaplin A.V."/>
            <person name="Pikina A.P."/>
            <person name="Sokolova S.R."/>
            <person name="Korostin D.O."/>
            <person name="Efimov B.A."/>
        </authorList>
    </citation>
    <scope>NUCLEOTIDE SEQUENCE [LARGE SCALE GENOMIC DNA]</scope>
    <source>
        <strain evidence="6 7">AD58</strain>
    </source>
</reference>
<evidence type="ECO:0000256" key="2">
    <source>
        <dbReference type="ARBA" id="ARBA00023186"/>
    </source>
</evidence>
<dbReference type="Pfam" id="PF01025">
    <property type="entry name" value="GrpE"/>
    <property type="match status" value="1"/>
</dbReference>
<dbReference type="InterPro" id="IPR009012">
    <property type="entry name" value="GrpE_head"/>
</dbReference>
<keyword evidence="2 3" id="KW-0143">Chaperone</keyword>
<evidence type="ECO:0000313" key="6">
    <source>
        <dbReference type="EMBL" id="WWV66473.1"/>
    </source>
</evidence>
<dbReference type="InterPro" id="IPR000740">
    <property type="entry name" value="GrpE"/>
</dbReference>
<sequence length="195" mass="21959">MSNKHFEEKKNSSEKENQEVVTEETTNLQEEKANLSEKVDEADKVSAELAELQKKYDELNNSHLRLRAEFDNYRKRTLREKSELIKNGGENALTQLLPVVDDFERALQNIHKAEDLAGVAEGVDLIYNKFISYLTSQGVKALEVVGKPFNIDQSEAIATIPAPEEGLKGKVLDCVQTGYMLNEKVIRHAKVVVGE</sequence>
<evidence type="ECO:0000256" key="5">
    <source>
        <dbReference type="SAM" id="MobiDB-lite"/>
    </source>
</evidence>
<protein>
    <recommendedName>
        <fullName evidence="3">Protein GrpE</fullName>
    </recommendedName>
    <alternativeName>
        <fullName evidence="3">HSP-70 cofactor</fullName>
    </alternativeName>
</protein>
<feature type="compositionally biased region" description="Basic and acidic residues" evidence="5">
    <location>
        <begin position="1"/>
        <end position="18"/>
    </location>
</feature>
<keyword evidence="3" id="KW-0963">Cytoplasm</keyword>
<dbReference type="SUPFAM" id="SSF58014">
    <property type="entry name" value="Coiled-coil domain of nucleotide exchange factor GrpE"/>
    <property type="match status" value="1"/>
</dbReference>
<evidence type="ECO:0000256" key="4">
    <source>
        <dbReference type="RuleBase" id="RU004478"/>
    </source>
</evidence>
<comment type="subunit">
    <text evidence="3">Homodimer.</text>
</comment>
<dbReference type="InterPro" id="IPR013805">
    <property type="entry name" value="GrpE_CC"/>
</dbReference>
<dbReference type="Proteomes" id="UP001320603">
    <property type="component" value="Chromosome"/>
</dbReference>
<accession>A0ABZ2IM52</accession>
<keyword evidence="3" id="KW-0346">Stress response</keyword>
<dbReference type="EMBL" id="CP146284">
    <property type="protein sequence ID" value="WWV66473.1"/>
    <property type="molecule type" value="Genomic_DNA"/>
</dbReference>
<dbReference type="Gene3D" id="2.30.22.10">
    <property type="entry name" value="Head domain of nucleotide exchange factor GrpE"/>
    <property type="match status" value="1"/>
</dbReference>
<dbReference type="CDD" id="cd00446">
    <property type="entry name" value="GrpE"/>
    <property type="match status" value="1"/>
</dbReference>
<feature type="compositionally biased region" description="Basic and acidic residues" evidence="5">
    <location>
        <begin position="29"/>
        <end position="40"/>
    </location>
</feature>
<dbReference type="HAMAP" id="MF_01151">
    <property type="entry name" value="GrpE"/>
    <property type="match status" value="1"/>
</dbReference>
<comment type="similarity">
    <text evidence="1 3 4">Belongs to the GrpE family.</text>
</comment>
<feature type="region of interest" description="Disordered" evidence="5">
    <location>
        <begin position="1"/>
        <end position="40"/>
    </location>
</feature>
<dbReference type="PANTHER" id="PTHR21237">
    <property type="entry name" value="GRPE PROTEIN"/>
    <property type="match status" value="1"/>
</dbReference>
<evidence type="ECO:0000256" key="1">
    <source>
        <dbReference type="ARBA" id="ARBA00009054"/>
    </source>
</evidence>
<proteinExistence type="inferred from homology"/>